<dbReference type="Pfam" id="PF22725">
    <property type="entry name" value="GFO_IDH_MocA_C3"/>
    <property type="match status" value="1"/>
</dbReference>
<evidence type="ECO:0000313" key="3">
    <source>
        <dbReference type="EMBL" id="KYN86731.1"/>
    </source>
</evidence>
<feature type="domain" description="Gfo/Idh/MocA-like oxidoreductase N-terminal" evidence="1">
    <location>
        <begin position="7"/>
        <end position="125"/>
    </location>
</feature>
<dbReference type="Gene3D" id="3.40.50.720">
    <property type="entry name" value="NAD(P)-binding Rossmann-like Domain"/>
    <property type="match status" value="1"/>
</dbReference>
<dbReference type="EMBL" id="LOBP01000135">
    <property type="protein sequence ID" value="KYN86731.1"/>
    <property type="molecule type" value="Genomic_DNA"/>
</dbReference>
<sequence>MNENKVIKFLVIGPGLIGRKHIQLIHEHNNCKVEAIVALHPKMHEHYIQEIGAGVYGSLEEAFEHHYFDAVIISSPNEFHYDHAIKCIDRNLPILVEKPLTDTLEKAKLLVQHAKLKRVPVLVGHHRTYSSFMPVAKEIIDSEQFGKLVSVQGSAQFFKPAHYFVEGEWRKKKGGGPILINLIHEIGIMRELCGEIVRVFAFASSATRQFEVEDTVAINLEFDNGCIGTYILSDCAASTKSWEMTSGENPAYPYYPQESCYHFTGTNGSLDFPNMHFTYYKDKESASWWKPFEHQTLAVHAEDPLLRQLEHFIEVILGNELPLVSGDSGYNNMRVLDAIQQSILLDKPIKIEPRG</sequence>
<gene>
    <name evidence="3" type="ORF">ATY35_13400</name>
</gene>
<accession>A0ABR5W2W6</accession>
<evidence type="ECO:0000259" key="2">
    <source>
        <dbReference type="Pfam" id="PF22725"/>
    </source>
</evidence>
<dbReference type="Gene3D" id="3.30.360.10">
    <property type="entry name" value="Dihydrodipicolinate Reductase, domain 2"/>
    <property type="match status" value="1"/>
</dbReference>
<evidence type="ECO:0000259" key="1">
    <source>
        <dbReference type="Pfam" id="PF01408"/>
    </source>
</evidence>
<dbReference type="PANTHER" id="PTHR43377:SF8">
    <property type="entry name" value="BLR3664 PROTEIN"/>
    <property type="match status" value="1"/>
</dbReference>
<dbReference type="Proteomes" id="UP000075609">
    <property type="component" value="Unassembled WGS sequence"/>
</dbReference>
<dbReference type="InterPro" id="IPR000683">
    <property type="entry name" value="Gfo/Idh/MocA-like_OxRdtase_N"/>
</dbReference>
<dbReference type="SUPFAM" id="SSF51735">
    <property type="entry name" value="NAD(P)-binding Rossmann-fold domains"/>
    <property type="match status" value="1"/>
</dbReference>
<reference evidence="3 4" key="1">
    <citation type="submission" date="2015-12" db="EMBL/GenBank/DDBJ databases">
        <authorList>
            <person name="Tarr C.L."/>
            <person name="Gladney L.M."/>
        </authorList>
    </citation>
    <scope>NUCLEOTIDE SEQUENCE [LARGE SCALE GENOMIC DNA]</scope>
    <source>
        <strain evidence="3 4">1048-83</strain>
    </source>
</reference>
<dbReference type="SUPFAM" id="SSF55347">
    <property type="entry name" value="Glyceraldehyde-3-phosphate dehydrogenase-like, C-terminal domain"/>
    <property type="match status" value="1"/>
</dbReference>
<feature type="domain" description="GFO/IDH/MocA-like oxidoreductase" evidence="2">
    <location>
        <begin position="136"/>
        <end position="270"/>
    </location>
</feature>
<proteinExistence type="predicted"/>
<organism evidence="3 4">
    <name type="scientific">Vibrio cidicii</name>
    <dbReference type="NCBI Taxonomy" id="1763883"/>
    <lineage>
        <taxon>Bacteria</taxon>
        <taxon>Pseudomonadati</taxon>
        <taxon>Pseudomonadota</taxon>
        <taxon>Gammaproteobacteria</taxon>
        <taxon>Vibrionales</taxon>
        <taxon>Vibrionaceae</taxon>
        <taxon>Vibrio</taxon>
    </lineage>
</organism>
<name>A0ABR5W2W6_9VIBR</name>
<dbReference type="InterPro" id="IPR036291">
    <property type="entry name" value="NAD(P)-bd_dom_sf"/>
</dbReference>
<dbReference type="Pfam" id="PF01408">
    <property type="entry name" value="GFO_IDH_MocA"/>
    <property type="match status" value="1"/>
</dbReference>
<dbReference type="InterPro" id="IPR051450">
    <property type="entry name" value="Gfo/Idh/MocA_Oxidoreductases"/>
</dbReference>
<dbReference type="InterPro" id="IPR055170">
    <property type="entry name" value="GFO_IDH_MocA-like_dom"/>
</dbReference>
<protein>
    <submittedName>
        <fullName evidence="3">Oxidoreductase</fullName>
    </submittedName>
</protein>
<dbReference type="PANTHER" id="PTHR43377">
    <property type="entry name" value="BILIVERDIN REDUCTASE A"/>
    <property type="match status" value="1"/>
</dbReference>
<comment type="caution">
    <text evidence="3">The sequence shown here is derived from an EMBL/GenBank/DDBJ whole genome shotgun (WGS) entry which is preliminary data.</text>
</comment>
<keyword evidence="4" id="KW-1185">Reference proteome</keyword>
<evidence type="ECO:0000313" key="4">
    <source>
        <dbReference type="Proteomes" id="UP000075609"/>
    </source>
</evidence>